<dbReference type="GO" id="GO:0006457">
    <property type="term" value="P:protein folding"/>
    <property type="evidence" value="ECO:0007669"/>
    <property type="project" value="TreeGrafter"/>
</dbReference>
<gene>
    <name evidence="4" type="ORF">IFM89_033480</name>
</gene>
<keyword evidence="5" id="KW-1185">Reference proteome</keyword>
<dbReference type="PANTHER" id="PTHR45809">
    <property type="entry name" value="VIRAL IAP-ASSOCIATED FACTOR HOMOLOG"/>
    <property type="match status" value="1"/>
</dbReference>
<protein>
    <recommendedName>
        <fullName evidence="3">Phosducin domain-containing protein</fullName>
    </recommendedName>
</protein>
<dbReference type="PANTHER" id="PTHR45809:SF3">
    <property type="entry name" value="VIRAL IAP-ASSOCIATED FACTOR HOMOLOG"/>
    <property type="match status" value="1"/>
</dbReference>
<feature type="region of interest" description="Disordered" evidence="2">
    <location>
        <begin position="22"/>
        <end position="58"/>
    </location>
</feature>
<evidence type="ECO:0000313" key="4">
    <source>
        <dbReference type="EMBL" id="KAF9607273.1"/>
    </source>
</evidence>
<dbReference type="InterPro" id="IPR036249">
    <property type="entry name" value="Thioredoxin-like_sf"/>
</dbReference>
<reference evidence="4 5" key="1">
    <citation type="submission" date="2020-10" db="EMBL/GenBank/DDBJ databases">
        <title>The Coptis chinensis genome and diversification of protoberbering-type alkaloids.</title>
        <authorList>
            <person name="Wang B."/>
            <person name="Shu S."/>
            <person name="Song C."/>
            <person name="Liu Y."/>
        </authorList>
    </citation>
    <scope>NUCLEOTIDE SEQUENCE [LARGE SCALE GENOMIC DNA]</scope>
    <source>
        <strain evidence="4">HL-2020</strain>
        <tissue evidence="4">Leaf</tissue>
    </source>
</reference>
<dbReference type="Proteomes" id="UP000631114">
    <property type="component" value="Unassembled WGS sequence"/>
</dbReference>
<dbReference type="CDD" id="cd02988">
    <property type="entry name" value="Phd_like_VIAF"/>
    <property type="match status" value="1"/>
</dbReference>
<feature type="compositionally biased region" description="Pro residues" evidence="2">
    <location>
        <begin position="29"/>
        <end position="40"/>
    </location>
</feature>
<evidence type="ECO:0000256" key="1">
    <source>
        <dbReference type="ARBA" id="ARBA00009686"/>
    </source>
</evidence>
<accession>A0A835I1C3</accession>
<dbReference type="GO" id="GO:0005737">
    <property type="term" value="C:cytoplasm"/>
    <property type="evidence" value="ECO:0007669"/>
    <property type="project" value="TreeGrafter"/>
</dbReference>
<comment type="similarity">
    <text evidence="1">Belongs to the phosducin family.</text>
</comment>
<comment type="caution">
    <text evidence="4">The sequence shown here is derived from an EMBL/GenBank/DDBJ whole genome shotgun (WGS) entry which is preliminary data.</text>
</comment>
<feature type="domain" description="Phosducin" evidence="3">
    <location>
        <begin position="67"/>
        <end position="184"/>
    </location>
</feature>
<dbReference type="SUPFAM" id="SSF52833">
    <property type="entry name" value="Thioredoxin-like"/>
    <property type="match status" value="1"/>
</dbReference>
<proteinExistence type="inferred from homology"/>
<dbReference type="InterPro" id="IPR024253">
    <property type="entry name" value="Phosducin_thioredoxin-like_dom"/>
</dbReference>
<dbReference type="Gene3D" id="3.40.30.10">
    <property type="entry name" value="Glutaredoxin"/>
    <property type="match status" value="1"/>
</dbReference>
<dbReference type="AlphaFoldDB" id="A0A835I1C3"/>
<feature type="compositionally biased region" description="Basic and acidic residues" evidence="2">
    <location>
        <begin position="43"/>
        <end position="58"/>
    </location>
</feature>
<evidence type="ECO:0000259" key="3">
    <source>
        <dbReference type="Pfam" id="PF02114"/>
    </source>
</evidence>
<name>A0A835I1C3_9MAGN</name>
<dbReference type="EMBL" id="JADFTS010000005">
    <property type="protein sequence ID" value="KAF9607273.1"/>
    <property type="molecule type" value="Genomic_DNA"/>
</dbReference>
<organism evidence="4 5">
    <name type="scientific">Coptis chinensis</name>
    <dbReference type="NCBI Taxonomy" id="261450"/>
    <lineage>
        <taxon>Eukaryota</taxon>
        <taxon>Viridiplantae</taxon>
        <taxon>Streptophyta</taxon>
        <taxon>Embryophyta</taxon>
        <taxon>Tracheophyta</taxon>
        <taxon>Spermatophyta</taxon>
        <taxon>Magnoliopsida</taxon>
        <taxon>Ranunculales</taxon>
        <taxon>Ranunculaceae</taxon>
        <taxon>Coptidoideae</taxon>
        <taxon>Coptis</taxon>
    </lineage>
</organism>
<dbReference type="Pfam" id="PF02114">
    <property type="entry name" value="Phosducin"/>
    <property type="match status" value="1"/>
</dbReference>
<evidence type="ECO:0000256" key="2">
    <source>
        <dbReference type="SAM" id="MobiDB-lite"/>
    </source>
</evidence>
<dbReference type="InterPro" id="IPR051498">
    <property type="entry name" value="Phosducin-like_chap/apop_reg"/>
</dbReference>
<evidence type="ECO:0000313" key="5">
    <source>
        <dbReference type="Proteomes" id="UP000631114"/>
    </source>
</evidence>
<sequence length="361" mass="40443">MGDYHFVYKDLEGTSTQWDDIQTKLGNLPPKPPVFKPPTFTPEDSKPKDKSWIHNKTEDELEDLEDDTNLDDDRFLEEYRKKRLAEIKEATKVSRFGSVIPISGVDFVREVSQAESDVWVVVFLYKEGIAECGVVLNCLEELATKYPVTKFVKIVSTDCIQNYPDRNLPTLLVYNNGAVKATYVGMHHFGRRCTPEASGVDPILAMSSLGLRFRSTVTEFFEKPPVVIQAVFSFRDLDLERLIPFLSLPAIPELPASTGAASSLVISAGASLTIRLSNYHSLRASPSVCKIELYFINQLAYRLDWSEASRRSSGVALALCQSDPVLNDGQSGSDVIEGVRKRFIEKVVAQHEDDEDAYFSD</sequence>
<dbReference type="OrthoDB" id="45518at2759"/>